<comment type="similarity">
    <text evidence="1">Belongs to the HIBADH-related family. NP60 subfamily.</text>
</comment>
<dbReference type="InterPro" id="IPR008927">
    <property type="entry name" value="6-PGluconate_DH-like_C_sf"/>
</dbReference>
<evidence type="ECO:0000313" key="8">
    <source>
        <dbReference type="Proteomes" id="UP000326198"/>
    </source>
</evidence>
<dbReference type="PIRSF" id="PIRSF000103">
    <property type="entry name" value="HIBADH"/>
    <property type="match status" value="1"/>
</dbReference>
<gene>
    <name evidence="7" type="ORF">BDV26DRAFT_281440</name>
</gene>
<dbReference type="PROSITE" id="PS00895">
    <property type="entry name" value="3_HYDROXYISOBUT_DH"/>
    <property type="match status" value="1"/>
</dbReference>
<dbReference type="Pfam" id="PF14833">
    <property type="entry name" value="NAD_binding_11"/>
    <property type="match status" value="1"/>
</dbReference>
<evidence type="ECO:0000259" key="6">
    <source>
        <dbReference type="Pfam" id="PF14833"/>
    </source>
</evidence>
<keyword evidence="2" id="KW-0560">Oxidoreductase</keyword>
<dbReference type="InterPro" id="IPR006115">
    <property type="entry name" value="6PGDH_NADP-bd"/>
</dbReference>
<name>A0A5N7B860_9EURO</name>
<dbReference type="OrthoDB" id="21615at2759"/>
<feature type="domain" description="3-hydroxyisobutyrate dehydrogenase-like NAD-binding" evidence="6">
    <location>
        <begin position="161"/>
        <end position="279"/>
    </location>
</feature>
<dbReference type="Pfam" id="PF03446">
    <property type="entry name" value="NAD_binding_2"/>
    <property type="match status" value="1"/>
</dbReference>
<dbReference type="PANTHER" id="PTHR43580:SF2">
    <property type="entry name" value="CYTOKINE-LIKE NUCLEAR FACTOR N-PAC"/>
    <property type="match status" value="1"/>
</dbReference>
<dbReference type="PANTHER" id="PTHR43580">
    <property type="entry name" value="OXIDOREDUCTASE GLYR1-RELATED"/>
    <property type="match status" value="1"/>
</dbReference>
<evidence type="ECO:0000313" key="7">
    <source>
        <dbReference type="EMBL" id="KAE8377946.1"/>
    </source>
</evidence>
<dbReference type="InterPro" id="IPR002204">
    <property type="entry name" value="3-OH-isobutyrate_DH-rel_CS"/>
</dbReference>
<dbReference type="InterPro" id="IPR015815">
    <property type="entry name" value="HIBADH-related"/>
</dbReference>
<evidence type="ECO:0000256" key="2">
    <source>
        <dbReference type="ARBA" id="ARBA00023002"/>
    </source>
</evidence>
<proteinExistence type="inferred from homology"/>
<dbReference type="GO" id="GO:0051287">
    <property type="term" value="F:NAD binding"/>
    <property type="evidence" value="ECO:0007669"/>
    <property type="project" value="InterPro"/>
</dbReference>
<dbReference type="GO" id="GO:0016491">
    <property type="term" value="F:oxidoreductase activity"/>
    <property type="evidence" value="ECO:0007669"/>
    <property type="project" value="UniProtKB-KW"/>
</dbReference>
<protein>
    <recommendedName>
        <fullName evidence="9">NAD binding domain of 6-phosphogluconate dehydrogenase-domain-containing protein</fullName>
    </recommendedName>
</protein>
<feature type="domain" description="6-phosphogluconate dehydrogenase NADP-binding" evidence="5">
    <location>
        <begin position="3"/>
        <end position="154"/>
    </location>
</feature>
<dbReference type="InterPro" id="IPR051265">
    <property type="entry name" value="HIBADH-related_NP60_sf"/>
</dbReference>
<dbReference type="EMBL" id="ML736215">
    <property type="protein sequence ID" value="KAE8377946.1"/>
    <property type="molecule type" value="Genomic_DNA"/>
</dbReference>
<dbReference type="AlphaFoldDB" id="A0A5N7B860"/>
<keyword evidence="8" id="KW-1185">Reference proteome</keyword>
<dbReference type="Gene3D" id="3.40.50.720">
    <property type="entry name" value="NAD(P)-binding Rossmann-like Domain"/>
    <property type="match status" value="1"/>
</dbReference>
<evidence type="ECO:0000256" key="4">
    <source>
        <dbReference type="PIRSR" id="PIRSR000103-1"/>
    </source>
</evidence>
<dbReference type="InterPro" id="IPR036291">
    <property type="entry name" value="NAD(P)-bd_dom_sf"/>
</dbReference>
<sequence length="286" mass="30791">MRLGFLGLGVMGVSMARNLARHFPLTVWNRSANKYPLVVKDTNAMVGETPTKVVQESDIVFIMLFNAPAIESILTKDFKRAIRGKTLINTSSVPVEFSQSLATEIEKAGGRFVEMPVSGSKVPAEQGQLVGLLAGNRGVVEQIRPYVEPLTCSAVYCGPIGSGLKAKYAVNTLLVTLTVGLSESMNLARAQGLDLAAFSQVLAACPMASAYSKIKVQKILNEDWAPQASLQDCYNSTQLIGKAAEQANTRSPMMQLCAKLYEEALEAELGEEDMIAVSKIVGNSKQ</sequence>
<dbReference type="InterPro" id="IPR029154">
    <property type="entry name" value="HIBADH-like_NADP-bd"/>
</dbReference>
<reference evidence="7 8" key="1">
    <citation type="submission" date="2019-04" db="EMBL/GenBank/DDBJ databases">
        <title>Friends and foes A comparative genomics studyof 23 Aspergillus species from section Flavi.</title>
        <authorList>
            <consortium name="DOE Joint Genome Institute"/>
            <person name="Kjaerbolling I."/>
            <person name="Vesth T."/>
            <person name="Frisvad J.C."/>
            <person name="Nybo J.L."/>
            <person name="Theobald S."/>
            <person name="Kildgaard S."/>
            <person name="Isbrandt T."/>
            <person name="Kuo A."/>
            <person name="Sato A."/>
            <person name="Lyhne E.K."/>
            <person name="Kogle M.E."/>
            <person name="Wiebenga A."/>
            <person name="Kun R.S."/>
            <person name="Lubbers R.J."/>
            <person name="Makela M.R."/>
            <person name="Barry K."/>
            <person name="Chovatia M."/>
            <person name="Clum A."/>
            <person name="Daum C."/>
            <person name="Haridas S."/>
            <person name="He G."/>
            <person name="LaButti K."/>
            <person name="Lipzen A."/>
            <person name="Mondo S."/>
            <person name="Riley R."/>
            <person name="Salamov A."/>
            <person name="Simmons B.A."/>
            <person name="Magnuson J.K."/>
            <person name="Henrissat B."/>
            <person name="Mortensen U.H."/>
            <person name="Larsen T.O."/>
            <person name="Devries R.P."/>
            <person name="Grigoriev I.V."/>
            <person name="Machida M."/>
            <person name="Baker S.E."/>
            <person name="Andersen M.R."/>
        </authorList>
    </citation>
    <scope>NUCLEOTIDE SEQUENCE [LARGE SCALE GENOMIC DNA]</scope>
    <source>
        <strain evidence="7 8">IBT 29228</strain>
    </source>
</reference>
<evidence type="ECO:0000256" key="3">
    <source>
        <dbReference type="ARBA" id="ARBA00023027"/>
    </source>
</evidence>
<dbReference type="SUPFAM" id="SSF48179">
    <property type="entry name" value="6-phosphogluconate dehydrogenase C-terminal domain-like"/>
    <property type="match status" value="1"/>
</dbReference>
<evidence type="ECO:0000259" key="5">
    <source>
        <dbReference type="Pfam" id="PF03446"/>
    </source>
</evidence>
<evidence type="ECO:0000256" key="1">
    <source>
        <dbReference type="ARBA" id="ARBA00007598"/>
    </source>
</evidence>
<feature type="active site" evidence="4">
    <location>
        <position position="167"/>
    </location>
</feature>
<evidence type="ECO:0008006" key="9">
    <source>
        <dbReference type="Google" id="ProtNLM"/>
    </source>
</evidence>
<dbReference type="Gene3D" id="1.10.1040.10">
    <property type="entry name" value="N-(1-d-carboxylethyl)-l-norvaline Dehydrogenase, domain 2"/>
    <property type="match status" value="1"/>
</dbReference>
<accession>A0A5N7B860</accession>
<keyword evidence="3" id="KW-0520">NAD</keyword>
<dbReference type="InterPro" id="IPR013328">
    <property type="entry name" value="6PGD_dom2"/>
</dbReference>
<dbReference type="Proteomes" id="UP000326198">
    <property type="component" value="Unassembled WGS sequence"/>
</dbReference>
<dbReference type="GO" id="GO:0050661">
    <property type="term" value="F:NADP binding"/>
    <property type="evidence" value="ECO:0007669"/>
    <property type="project" value="InterPro"/>
</dbReference>
<dbReference type="SUPFAM" id="SSF51735">
    <property type="entry name" value="NAD(P)-binding Rossmann-fold domains"/>
    <property type="match status" value="1"/>
</dbReference>
<organism evidence="7 8">
    <name type="scientific">Aspergillus bertholletiae</name>
    <dbReference type="NCBI Taxonomy" id="1226010"/>
    <lineage>
        <taxon>Eukaryota</taxon>
        <taxon>Fungi</taxon>
        <taxon>Dikarya</taxon>
        <taxon>Ascomycota</taxon>
        <taxon>Pezizomycotina</taxon>
        <taxon>Eurotiomycetes</taxon>
        <taxon>Eurotiomycetidae</taxon>
        <taxon>Eurotiales</taxon>
        <taxon>Aspergillaceae</taxon>
        <taxon>Aspergillus</taxon>
        <taxon>Aspergillus subgen. Circumdati</taxon>
    </lineage>
</organism>